<evidence type="ECO:0000313" key="1">
    <source>
        <dbReference type="EMBL" id="SIR23270.1"/>
    </source>
</evidence>
<dbReference type="RefSeq" id="WP_076454645.1">
    <property type="nucleotide sequence ID" value="NZ_FTNE01000020.1"/>
</dbReference>
<dbReference type="OrthoDB" id="10011145at2"/>
<comment type="caution">
    <text evidence="1">The sequence shown here is derived from an EMBL/GenBank/DDBJ whole genome shotgun (WGS) entry which is preliminary data.</text>
</comment>
<name>A0A8G2CMH3_ACIRU</name>
<sequence>MPQLLTAADPGHQHAVLITPMHQAEIDPSFPIIRLAMPKVQLPAWRQYARRAIASKSPGRGILAARWHNRHHPAGLACFNTRTELDNTKTLCARPVVAVDILHPDYLITALVKQLGGVT</sequence>
<accession>A0A8G2CMH3</accession>
<protein>
    <submittedName>
        <fullName evidence="1">Uncharacterized protein</fullName>
    </submittedName>
</protein>
<dbReference type="AlphaFoldDB" id="A0A8G2CMH3"/>
<proteinExistence type="predicted"/>
<gene>
    <name evidence="1" type="ORF">SAMN05421828_12052</name>
</gene>
<keyword evidence="2" id="KW-1185">Reference proteome</keyword>
<organism evidence="1 2">
    <name type="scientific">Acidiphilium rubrum</name>
    <dbReference type="NCBI Taxonomy" id="526"/>
    <lineage>
        <taxon>Bacteria</taxon>
        <taxon>Pseudomonadati</taxon>
        <taxon>Pseudomonadota</taxon>
        <taxon>Alphaproteobacteria</taxon>
        <taxon>Acetobacterales</taxon>
        <taxon>Acidocellaceae</taxon>
        <taxon>Acidiphilium</taxon>
    </lineage>
</organism>
<reference evidence="1 2" key="1">
    <citation type="submission" date="2017-01" db="EMBL/GenBank/DDBJ databases">
        <authorList>
            <person name="Varghese N."/>
            <person name="Submissions S."/>
        </authorList>
    </citation>
    <scope>NUCLEOTIDE SEQUENCE [LARGE SCALE GENOMIC DNA]</scope>
    <source>
        <strain evidence="1 2">ATCC 35905</strain>
    </source>
</reference>
<dbReference type="Proteomes" id="UP000186308">
    <property type="component" value="Unassembled WGS sequence"/>
</dbReference>
<evidence type="ECO:0000313" key="2">
    <source>
        <dbReference type="Proteomes" id="UP000186308"/>
    </source>
</evidence>
<dbReference type="EMBL" id="FTNE01000020">
    <property type="protein sequence ID" value="SIR23270.1"/>
    <property type="molecule type" value="Genomic_DNA"/>
</dbReference>